<reference evidence="1" key="1">
    <citation type="journal article" date="2016" name="Nat. Genet.">
        <title>A high-quality carrot genome assembly provides new insights into carotenoid accumulation and asterid genome evolution.</title>
        <authorList>
            <person name="Iorizzo M."/>
            <person name="Ellison S."/>
            <person name="Senalik D."/>
            <person name="Zeng P."/>
            <person name="Satapoomin P."/>
            <person name="Huang J."/>
            <person name="Bowman M."/>
            <person name="Iovene M."/>
            <person name="Sanseverino W."/>
            <person name="Cavagnaro P."/>
            <person name="Yildiz M."/>
            <person name="Macko-Podgorni A."/>
            <person name="Moranska E."/>
            <person name="Grzebelus E."/>
            <person name="Grzebelus D."/>
            <person name="Ashrafi H."/>
            <person name="Zheng Z."/>
            <person name="Cheng S."/>
            <person name="Spooner D."/>
            <person name="Van Deynze A."/>
            <person name="Simon P."/>
        </authorList>
    </citation>
    <scope>NUCLEOTIDE SEQUENCE [LARGE SCALE GENOMIC DNA]</scope>
    <source>
        <tissue evidence="1">Leaf</tissue>
    </source>
</reference>
<evidence type="ECO:0000313" key="1">
    <source>
        <dbReference type="EMBL" id="KZN01705.1"/>
    </source>
</evidence>
<dbReference type="EMBL" id="CP093345">
    <property type="protein sequence ID" value="WOG92645.1"/>
    <property type="molecule type" value="Genomic_DNA"/>
</dbReference>
<evidence type="ECO:0000313" key="3">
    <source>
        <dbReference type="Proteomes" id="UP000077755"/>
    </source>
</evidence>
<dbReference type="Proteomes" id="UP000077755">
    <property type="component" value="Chromosome 3"/>
</dbReference>
<accession>A0A161WSQ4</accession>
<evidence type="ECO:0000313" key="2">
    <source>
        <dbReference type="EMBL" id="WOG92645.1"/>
    </source>
</evidence>
<sequence>MTRPRWGPPHFTTKCLNKPEVVGVRETHVKPGGLMADARKRLNPEVPSKRLKVDKTTQEESTFQVANVGVAHSTNNAAQAFAKLDTLVSEQEMVSLTTCTRKENNVALPKCLAEDSSNKMTKLKEAYKEELKRENG</sequence>
<reference evidence="2" key="2">
    <citation type="submission" date="2022-03" db="EMBL/GenBank/DDBJ databases">
        <title>Draft title - Genomic analysis of global carrot germplasm unveils the trajectory of domestication and the origin of high carotenoid orange carrot.</title>
        <authorList>
            <person name="Iorizzo M."/>
            <person name="Ellison S."/>
            <person name="Senalik D."/>
            <person name="Macko-Podgorni A."/>
            <person name="Grzebelus D."/>
            <person name="Bostan H."/>
            <person name="Rolling W."/>
            <person name="Curaba J."/>
            <person name="Simon P."/>
        </authorList>
    </citation>
    <scope>NUCLEOTIDE SEQUENCE</scope>
    <source>
        <tissue evidence="2">Leaf</tissue>
    </source>
</reference>
<proteinExistence type="predicted"/>
<gene>
    <name evidence="1" type="ORF">DCAR_010459</name>
    <name evidence="2" type="ORF">DCAR_0311919</name>
</gene>
<dbReference type="AlphaFoldDB" id="A0A161WSQ4"/>
<dbReference type="EMBL" id="LNRQ01000003">
    <property type="protein sequence ID" value="KZN01705.1"/>
    <property type="molecule type" value="Genomic_DNA"/>
</dbReference>
<dbReference type="Gramene" id="KZN01705">
    <property type="protein sequence ID" value="KZN01705"/>
    <property type="gene ID" value="DCAR_010459"/>
</dbReference>
<name>A0A161WSQ4_DAUCS</name>
<dbReference type="STRING" id="79200.A0A161WSQ4"/>
<organism evidence="1">
    <name type="scientific">Daucus carota subsp. sativus</name>
    <name type="common">Carrot</name>
    <dbReference type="NCBI Taxonomy" id="79200"/>
    <lineage>
        <taxon>Eukaryota</taxon>
        <taxon>Viridiplantae</taxon>
        <taxon>Streptophyta</taxon>
        <taxon>Embryophyta</taxon>
        <taxon>Tracheophyta</taxon>
        <taxon>Spermatophyta</taxon>
        <taxon>Magnoliopsida</taxon>
        <taxon>eudicotyledons</taxon>
        <taxon>Gunneridae</taxon>
        <taxon>Pentapetalae</taxon>
        <taxon>asterids</taxon>
        <taxon>campanulids</taxon>
        <taxon>Apiales</taxon>
        <taxon>Apiaceae</taxon>
        <taxon>Apioideae</taxon>
        <taxon>Scandiceae</taxon>
        <taxon>Daucinae</taxon>
        <taxon>Daucus</taxon>
        <taxon>Daucus sect. Daucus</taxon>
    </lineage>
</organism>
<protein>
    <submittedName>
        <fullName evidence="1">Uncharacterized protein</fullName>
    </submittedName>
</protein>
<keyword evidence="3" id="KW-1185">Reference proteome</keyword>